<evidence type="ECO:0000259" key="5">
    <source>
        <dbReference type="PROSITE" id="PS50977"/>
    </source>
</evidence>
<dbReference type="Gene3D" id="1.10.357.10">
    <property type="entry name" value="Tetracycline Repressor, domain 2"/>
    <property type="match status" value="1"/>
</dbReference>
<keyword evidence="2 4" id="KW-0238">DNA-binding</keyword>
<dbReference type="PROSITE" id="PS50977">
    <property type="entry name" value="HTH_TETR_2"/>
    <property type="match status" value="1"/>
</dbReference>
<keyword evidence="7" id="KW-1185">Reference proteome</keyword>
<protein>
    <submittedName>
        <fullName evidence="6">TetR family transcriptional regulator</fullName>
    </submittedName>
</protein>
<organism evidence="6 7">
    <name type="scientific">Halopseudomonas oceani</name>
    <dbReference type="NCBI Taxonomy" id="1708783"/>
    <lineage>
        <taxon>Bacteria</taxon>
        <taxon>Pseudomonadati</taxon>
        <taxon>Pseudomonadota</taxon>
        <taxon>Gammaproteobacteria</taxon>
        <taxon>Pseudomonadales</taxon>
        <taxon>Pseudomonadaceae</taxon>
        <taxon>Halopseudomonas</taxon>
    </lineage>
</organism>
<name>A0A2P4ESY9_9GAMM</name>
<feature type="DNA-binding region" description="H-T-H motif" evidence="4">
    <location>
        <begin position="24"/>
        <end position="43"/>
    </location>
</feature>
<keyword evidence="1" id="KW-0805">Transcription regulation</keyword>
<dbReference type="SUPFAM" id="SSF46689">
    <property type="entry name" value="Homeodomain-like"/>
    <property type="match status" value="1"/>
</dbReference>
<evidence type="ECO:0000256" key="4">
    <source>
        <dbReference type="PROSITE-ProRule" id="PRU00335"/>
    </source>
</evidence>
<dbReference type="PRINTS" id="PR00455">
    <property type="entry name" value="HTHTETR"/>
</dbReference>
<dbReference type="Pfam" id="PF00440">
    <property type="entry name" value="TetR_N"/>
    <property type="match status" value="1"/>
</dbReference>
<evidence type="ECO:0000313" key="7">
    <source>
        <dbReference type="Proteomes" id="UP000243451"/>
    </source>
</evidence>
<dbReference type="OrthoDB" id="116240at2"/>
<gene>
    <name evidence="6" type="ORF">C1949_14305</name>
</gene>
<dbReference type="RefSeq" id="WP_104739155.1">
    <property type="nucleotide sequence ID" value="NZ_BMHR01000013.1"/>
</dbReference>
<reference evidence="6 7" key="1">
    <citation type="submission" date="2018-01" db="EMBL/GenBank/DDBJ databases">
        <title>Draft genome of the type strain Pseudomonas oceani DSM 100277 isolated from the deep water in Okinawa trough, northwestern Pacific Ocean.</title>
        <authorList>
            <person name="Gomila M."/>
            <person name="Mulet M."/>
            <person name="Garcia-Valdes E."/>
            <person name="Lalucat J."/>
        </authorList>
    </citation>
    <scope>NUCLEOTIDE SEQUENCE [LARGE SCALE GENOMIC DNA]</scope>
    <source>
        <strain evidence="6 7">DSM 100277</strain>
    </source>
</reference>
<dbReference type="GO" id="GO:0003677">
    <property type="term" value="F:DNA binding"/>
    <property type="evidence" value="ECO:0007669"/>
    <property type="project" value="UniProtKB-UniRule"/>
</dbReference>
<dbReference type="InterPro" id="IPR009057">
    <property type="entry name" value="Homeodomain-like_sf"/>
</dbReference>
<accession>A0A2P4ESY9</accession>
<evidence type="ECO:0000256" key="3">
    <source>
        <dbReference type="ARBA" id="ARBA00023163"/>
    </source>
</evidence>
<dbReference type="PANTHER" id="PTHR47506">
    <property type="entry name" value="TRANSCRIPTIONAL REGULATORY PROTEIN"/>
    <property type="match status" value="1"/>
</dbReference>
<evidence type="ECO:0000256" key="1">
    <source>
        <dbReference type="ARBA" id="ARBA00023015"/>
    </source>
</evidence>
<evidence type="ECO:0000256" key="2">
    <source>
        <dbReference type="ARBA" id="ARBA00023125"/>
    </source>
</evidence>
<dbReference type="InterPro" id="IPR001647">
    <property type="entry name" value="HTH_TetR"/>
</dbReference>
<sequence length="184" mass="20146">MDIAQHIVASSLQLFYRNGFHATGVELLSREAGVTKKTLYRHYPSKDVLIDAALALRHEQFMVRVRTFVERAGAAQRPLAYIDFIANWVQEDDFCGCAFINATAEFAQSDSAPHQQAAGHKREVQEYLLSLCASAGARQPEVVSTQLFLIGEGLIVGSQVQQAQRVALVDGAQAAAQVIWSASL</sequence>
<keyword evidence="3" id="KW-0804">Transcription</keyword>
<dbReference type="Proteomes" id="UP000243451">
    <property type="component" value="Unassembled WGS sequence"/>
</dbReference>
<feature type="domain" description="HTH tetR-type" evidence="5">
    <location>
        <begin position="1"/>
        <end position="61"/>
    </location>
</feature>
<dbReference type="PANTHER" id="PTHR47506:SF1">
    <property type="entry name" value="HTH-TYPE TRANSCRIPTIONAL REGULATOR YJDC"/>
    <property type="match status" value="1"/>
</dbReference>
<dbReference type="SUPFAM" id="SSF48498">
    <property type="entry name" value="Tetracyclin repressor-like, C-terminal domain"/>
    <property type="match status" value="1"/>
</dbReference>
<dbReference type="EMBL" id="PPSK01000014">
    <property type="protein sequence ID" value="POB02251.1"/>
    <property type="molecule type" value="Genomic_DNA"/>
</dbReference>
<dbReference type="InterPro" id="IPR036271">
    <property type="entry name" value="Tet_transcr_reg_TetR-rel_C_sf"/>
</dbReference>
<evidence type="ECO:0000313" key="6">
    <source>
        <dbReference type="EMBL" id="POB02251.1"/>
    </source>
</evidence>
<comment type="caution">
    <text evidence="6">The sequence shown here is derived from an EMBL/GenBank/DDBJ whole genome shotgun (WGS) entry which is preliminary data.</text>
</comment>
<dbReference type="AlphaFoldDB" id="A0A2P4ESY9"/>
<proteinExistence type="predicted"/>